<protein>
    <submittedName>
        <fullName evidence="11">Nickel ABC transporter ATP-binding protein NikE</fullName>
    </submittedName>
</protein>
<dbReference type="GO" id="GO:0005524">
    <property type="term" value="F:ATP binding"/>
    <property type="evidence" value="ECO:0007669"/>
    <property type="project" value="UniProtKB-KW"/>
</dbReference>
<evidence type="ECO:0000256" key="9">
    <source>
        <dbReference type="ARBA" id="ARBA00023136"/>
    </source>
</evidence>
<dbReference type="InterPro" id="IPR027417">
    <property type="entry name" value="P-loop_NTPase"/>
</dbReference>
<organism evidence="11 12">
    <name type="scientific">Pseudooceanicola albus</name>
    <dbReference type="NCBI Taxonomy" id="2692189"/>
    <lineage>
        <taxon>Bacteria</taxon>
        <taxon>Pseudomonadati</taxon>
        <taxon>Pseudomonadota</taxon>
        <taxon>Alphaproteobacteria</taxon>
        <taxon>Rhodobacterales</taxon>
        <taxon>Paracoccaceae</taxon>
        <taxon>Pseudooceanicola</taxon>
    </lineage>
</organism>
<dbReference type="CDD" id="cd03257">
    <property type="entry name" value="ABC_NikE_OppD_transporters"/>
    <property type="match status" value="2"/>
</dbReference>
<comment type="similarity">
    <text evidence="2">Belongs to the ABC transporter superfamily.</text>
</comment>
<keyword evidence="5" id="KW-0997">Cell inner membrane</keyword>
<feature type="domain" description="ABC transporter" evidence="10">
    <location>
        <begin position="6"/>
        <end position="256"/>
    </location>
</feature>
<sequence>MTQPLLKIDGLRIEVEKDGAWSEILHGVSLDLHRGEILGVIGESGAGKSTIGLAALGYVRKGGRFSGGTVHLDGVEMLSAPTAQVEKMRGMRVAYVAQSAASHFNPAHTIGDQFAEVLRMRSPMKKRDIARKAADLYAELGLPDPESIGGRYPHQLSGGQLQRAMIAMAMATDPDLLIFDEPTTALDVTTQLDVLGCVKRALTRSGAAALYITHDLALVAQISDRIMVMRHGAVVESAPTRQMLSAPAEDYTRALLKGVASERGPEFEAPKGERALLRLDNLTASYASGGKTVLKDVTVHVHRGETVAIVGESGSGKSTLTRSVVGLLPPSDGAMVFDGQQLLPKLENRRGEVLRRIQLVHQLPDLSLNGAQSIGTIIGRPLQLFRGLKGQAQRDRVAELLSMLELPESYVSRLPHQLSGGEKQRVAIARALAAEPELLICDEVTSALDQLVAAGVLRILRKLKEELGLSMIFITHDMATVREIADTVIVMRQGAVVNRGTVAEVLDHPSEPYTRQLVEAAPEMDPDWITRVRPDFASARG</sequence>
<reference evidence="11 12" key="1">
    <citation type="submission" date="2019-12" db="EMBL/GenBank/DDBJ databases">
        <authorList>
            <person name="Li M."/>
        </authorList>
    </citation>
    <scope>NUCLEOTIDE SEQUENCE [LARGE SCALE GENOMIC DNA]</scope>
    <source>
        <strain evidence="11 12">GBMRC 2024</strain>
    </source>
</reference>
<name>A0A6L7G3V4_9RHOB</name>
<evidence type="ECO:0000256" key="4">
    <source>
        <dbReference type="ARBA" id="ARBA00022475"/>
    </source>
</evidence>
<dbReference type="SUPFAM" id="SSF52540">
    <property type="entry name" value="P-loop containing nucleoside triphosphate hydrolases"/>
    <property type="match status" value="2"/>
</dbReference>
<dbReference type="PANTHER" id="PTHR43297">
    <property type="entry name" value="OLIGOPEPTIDE TRANSPORT ATP-BINDING PROTEIN APPD"/>
    <property type="match status" value="1"/>
</dbReference>
<keyword evidence="7 11" id="KW-0067">ATP-binding</keyword>
<dbReference type="PROSITE" id="PS00211">
    <property type="entry name" value="ABC_TRANSPORTER_1"/>
    <property type="match status" value="2"/>
</dbReference>
<evidence type="ECO:0000259" key="10">
    <source>
        <dbReference type="PROSITE" id="PS50893"/>
    </source>
</evidence>
<dbReference type="PANTHER" id="PTHR43297:SF14">
    <property type="entry name" value="ATPASE AAA-TYPE CORE DOMAIN-CONTAINING PROTEIN"/>
    <property type="match status" value="1"/>
</dbReference>
<feature type="domain" description="ABC transporter" evidence="10">
    <location>
        <begin position="277"/>
        <end position="518"/>
    </location>
</feature>
<dbReference type="Proteomes" id="UP000477911">
    <property type="component" value="Unassembled WGS sequence"/>
</dbReference>
<gene>
    <name evidence="11" type="ORF">GR170_13120</name>
</gene>
<dbReference type="RefSeq" id="WP_160894909.1">
    <property type="nucleotide sequence ID" value="NZ_WUMU01000015.1"/>
</dbReference>
<dbReference type="FunFam" id="3.40.50.300:FF:002585">
    <property type="entry name" value="Glutathione import ATP-binding protein GsiA"/>
    <property type="match status" value="1"/>
</dbReference>
<dbReference type="PROSITE" id="PS50893">
    <property type="entry name" value="ABC_TRANSPORTER_2"/>
    <property type="match status" value="2"/>
</dbReference>
<evidence type="ECO:0000256" key="7">
    <source>
        <dbReference type="ARBA" id="ARBA00022840"/>
    </source>
</evidence>
<dbReference type="NCBIfam" id="NF007739">
    <property type="entry name" value="PRK10419.1"/>
    <property type="match status" value="2"/>
</dbReference>
<evidence type="ECO:0000256" key="1">
    <source>
        <dbReference type="ARBA" id="ARBA00004417"/>
    </source>
</evidence>
<keyword evidence="9" id="KW-0472">Membrane</keyword>
<evidence type="ECO:0000256" key="3">
    <source>
        <dbReference type="ARBA" id="ARBA00022448"/>
    </source>
</evidence>
<dbReference type="InterPro" id="IPR013563">
    <property type="entry name" value="Oligopep_ABC_C"/>
</dbReference>
<dbReference type="InterPro" id="IPR017871">
    <property type="entry name" value="ABC_transporter-like_CS"/>
</dbReference>
<evidence type="ECO:0000256" key="6">
    <source>
        <dbReference type="ARBA" id="ARBA00022741"/>
    </source>
</evidence>
<evidence type="ECO:0000313" key="11">
    <source>
        <dbReference type="EMBL" id="MXN18785.1"/>
    </source>
</evidence>
<comment type="caution">
    <text evidence="11">The sequence shown here is derived from an EMBL/GenBank/DDBJ whole genome shotgun (WGS) entry which is preliminary data.</text>
</comment>
<evidence type="ECO:0000256" key="8">
    <source>
        <dbReference type="ARBA" id="ARBA00022967"/>
    </source>
</evidence>
<accession>A0A6L7G3V4</accession>
<dbReference type="SMART" id="SM00382">
    <property type="entry name" value="AAA"/>
    <property type="match status" value="2"/>
</dbReference>
<dbReference type="InterPro" id="IPR003439">
    <property type="entry name" value="ABC_transporter-like_ATP-bd"/>
</dbReference>
<dbReference type="EMBL" id="WUMU01000015">
    <property type="protein sequence ID" value="MXN18785.1"/>
    <property type="molecule type" value="Genomic_DNA"/>
</dbReference>
<dbReference type="Pfam" id="PF00005">
    <property type="entry name" value="ABC_tran"/>
    <property type="match status" value="2"/>
</dbReference>
<dbReference type="InterPro" id="IPR050388">
    <property type="entry name" value="ABC_Ni/Peptide_Import"/>
</dbReference>
<dbReference type="InterPro" id="IPR003593">
    <property type="entry name" value="AAA+_ATPase"/>
</dbReference>
<dbReference type="GO" id="GO:0005886">
    <property type="term" value="C:plasma membrane"/>
    <property type="evidence" value="ECO:0007669"/>
    <property type="project" value="UniProtKB-SubCell"/>
</dbReference>
<keyword evidence="6" id="KW-0547">Nucleotide-binding</keyword>
<dbReference type="GO" id="GO:0016887">
    <property type="term" value="F:ATP hydrolysis activity"/>
    <property type="evidence" value="ECO:0007669"/>
    <property type="project" value="InterPro"/>
</dbReference>
<dbReference type="Pfam" id="PF08352">
    <property type="entry name" value="oligo_HPY"/>
    <property type="match status" value="2"/>
</dbReference>
<dbReference type="AlphaFoldDB" id="A0A6L7G3V4"/>
<evidence type="ECO:0000313" key="12">
    <source>
        <dbReference type="Proteomes" id="UP000477911"/>
    </source>
</evidence>
<evidence type="ECO:0000256" key="2">
    <source>
        <dbReference type="ARBA" id="ARBA00005417"/>
    </source>
</evidence>
<comment type="subcellular location">
    <subcellularLocation>
        <location evidence="1">Cell inner membrane</location>
        <topology evidence="1">Peripheral membrane protein</topology>
    </subcellularLocation>
</comment>
<keyword evidence="8" id="KW-1278">Translocase</keyword>
<keyword evidence="4" id="KW-1003">Cell membrane</keyword>
<evidence type="ECO:0000256" key="5">
    <source>
        <dbReference type="ARBA" id="ARBA00022519"/>
    </source>
</evidence>
<proteinExistence type="inferred from homology"/>
<dbReference type="Gene3D" id="3.40.50.300">
    <property type="entry name" value="P-loop containing nucleotide triphosphate hydrolases"/>
    <property type="match status" value="2"/>
</dbReference>
<keyword evidence="12" id="KW-1185">Reference proteome</keyword>
<dbReference type="GO" id="GO:0015833">
    <property type="term" value="P:peptide transport"/>
    <property type="evidence" value="ECO:0007669"/>
    <property type="project" value="InterPro"/>
</dbReference>
<keyword evidence="3" id="KW-0813">Transport</keyword>